<dbReference type="GO" id="GO:0000246">
    <property type="term" value="F:Delta24(24-1) sterol reductase activity"/>
    <property type="evidence" value="ECO:0007669"/>
    <property type="project" value="TreeGrafter"/>
</dbReference>
<dbReference type="GO" id="GO:0071949">
    <property type="term" value="F:FAD binding"/>
    <property type="evidence" value="ECO:0007669"/>
    <property type="project" value="InterPro"/>
</dbReference>
<keyword evidence="3 7" id="KW-0812">Transmembrane</keyword>
<organism evidence="9 10">
    <name type="scientific">Penicillium olsonii</name>
    <dbReference type="NCBI Taxonomy" id="99116"/>
    <lineage>
        <taxon>Eukaryota</taxon>
        <taxon>Fungi</taxon>
        <taxon>Dikarya</taxon>
        <taxon>Ascomycota</taxon>
        <taxon>Pezizomycotina</taxon>
        <taxon>Eurotiomycetes</taxon>
        <taxon>Eurotiomycetidae</taxon>
        <taxon>Eurotiales</taxon>
        <taxon>Aspergillaceae</taxon>
        <taxon>Penicillium</taxon>
    </lineage>
</organism>
<dbReference type="EMBL" id="CAJVOS010000049">
    <property type="protein sequence ID" value="CAG8195890.1"/>
    <property type="molecule type" value="Genomic_DNA"/>
</dbReference>
<comment type="caution">
    <text evidence="9">The sequence shown here is derived from an EMBL/GenBank/DDBJ whole genome shotgun (WGS) entry which is preliminary data.</text>
</comment>
<dbReference type="EC" id="1.3.1.72" evidence="2"/>
<dbReference type="InterPro" id="IPR016166">
    <property type="entry name" value="FAD-bd_PCMH"/>
</dbReference>
<feature type="domain" description="FAD-binding PCMH-type" evidence="8">
    <location>
        <begin position="647"/>
        <end position="826"/>
    </location>
</feature>
<sequence>MSQSPVLDQFLGNLQEIVQNRDGSKLQDFLQLEPPLSEIYQRLTAELRQHYATGAKADADILQRCERLVPRTKSGSSWAAFPVFMKMYLIFLREMNTDNLLETYNQLKALLNQCVLALGDSQFGVVVLPTVLYLAKVLAKLALGLDRRPDLIAHIRRMEGQTDQNESVEKVTLVEKSANVVREAFIKCLTDRTGTPGPNGKPEGKRVGIYLMANLCLKLLFQCGKLRNAEQMFASISAQSPPLAYFPASQRVTYLYYLGRYLFANNLFYPAQIALQSAYDQCHRQATSQRHLILSYLIPCNIILGRFPSQALFQRPEAQGLAQHFQPICQLIVRGDYLAFRQHLSVGSPTAHWFARKGILLALRNRCEVLVWRSFSRKVFMYGGSYRGPQAQAQRGPPPILYLKKIAAATRWLQSQHIPSSAGIAQSPPYSNIHGSQIVDEALDPDYSALEAANGSPDPSTEQHVLNDYGDYFAPGGLYTQEGHLAPNAQGTPVDNTPQETYDDCELDPYEFTPEDSMEPDKSPMMREIESILASLLTQGLMGGYLLHREPRFAVPGAKLKGIMPTGFPNVWQTISAHESLDKSVPGWVQPRAPTGLGGGGRVVNLAGARPYKWPPGIPVPKPQLSLLPSSSLNSFDLHLVSCILPYFASNLGMDHATAVKEISARVAEFYQRQQPFRIYHGSTNSTRPSNHSASTTISTADLTRVLEIDVDQCTAIVEPNVPMDALVAATRAHGLVPLVVPEFPGITTGGAFSGTSGESSSFREGFFDHTINWIEIVLANGDVVKAYNDRVQTAGSGFSDLFWGAASSFGTLGVVTLLEVRLKKAEPLVELKYYVSSDMNDAVRILQQVSADPQTEFVDGIVYSRNQIVVCAGRQVETASAKLQRFTRRQDDWFYLHVQRATAGAFGHVDSHTPHAVDYIPLTDYLFRYDRGGFWVARYAFHYFCVPFTFVTRWLLNRFMYTRVMYHALHVSGLGRRYVIQDVGVPVSKAAEFLNWLDRPENFGQYPLWLCPLPPGSAGGLEGQSVDKGEGDEVDTQKTTLLNFGIWGPGVTTEQARFVAQNRQLEHKVQSLGGKKWLYAHAYYTEDEFWAIYDRPAYDALRGKYHAQHLPTLYDKVRVRPEDLPGAHRGDFESGWKGMVKRALWDVWPFSGLYGVYKAWRGGDYLLRKETQKKKSD</sequence>
<keyword evidence="4 7" id="KW-1133">Transmembrane helix</keyword>
<accession>A0A9W4I1M7</accession>
<dbReference type="OrthoDB" id="5404651at2759"/>
<evidence type="ECO:0000256" key="6">
    <source>
        <dbReference type="ARBA" id="ARBA00023136"/>
    </source>
</evidence>
<dbReference type="SUPFAM" id="SSF56176">
    <property type="entry name" value="FAD-binding/transporter-associated domain-like"/>
    <property type="match status" value="1"/>
</dbReference>
<dbReference type="PANTHER" id="PTHR10801">
    <property type="entry name" value="24-DEHYDROCHOLESTEROL REDUCTASE"/>
    <property type="match status" value="1"/>
</dbReference>
<dbReference type="InterPro" id="IPR040165">
    <property type="entry name" value="Diminuto-like"/>
</dbReference>
<keyword evidence="10" id="KW-1185">Reference proteome</keyword>
<feature type="transmembrane region" description="Helical" evidence="7">
    <location>
        <begin position="936"/>
        <end position="957"/>
    </location>
</feature>
<evidence type="ECO:0000313" key="10">
    <source>
        <dbReference type="Proteomes" id="UP001153618"/>
    </source>
</evidence>
<dbReference type="Gene3D" id="3.30.465.10">
    <property type="match status" value="1"/>
</dbReference>
<dbReference type="GO" id="GO:0016020">
    <property type="term" value="C:membrane"/>
    <property type="evidence" value="ECO:0007669"/>
    <property type="project" value="UniProtKB-SubCell"/>
</dbReference>
<gene>
    <name evidence="9" type="ORF">POLS_LOCUS7388</name>
</gene>
<dbReference type="SMART" id="SM00753">
    <property type="entry name" value="PAM"/>
    <property type="match status" value="1"/>
</dbReference>
<evidence type="ECO:0000256" key="1">
    <source>
        <dbReference type="ARBA" id="ARBA00004167"/>
    </source>
</evidence>
<comment type="subcellular location">
    <subcellularLocation>
        <location evidence="1">Membrane</location>
        <topology evidence="1">Single-pass membrane protein</topology>
    </subcellularLocation>
</comment>
<dbReference type="GO" id="GO:0005737">
    <property type="term" value="C:cytoplasm"/>
    <property type="evidence" value="ECO:0007669"/>
    <property type="project" value="TreeGrafter"/>
</dbReference>
<evidence type="ECO:0000256" key="2">
    <source>
        <dbReference type="ARBA" id="ARBA00012405"/>
    </source>
</evidence>
<keyword evidence="6 7" id="KW-0472">Membrane</keyword>
<dbReference type="GO" id="GO:0008202">
    <property type="term" value="P:steroid metabolic process"/>
    <property type="evidence" value="ECO:0007669"/>
    <property type="project" value="TreeGrafter"/>
</dbReference>
<dbReference type="AlphaFoldDB" id="A0A9W4I1M7"/>
<evidence type="ECO:0000256" key="3">
    <source>
        <dbReference type="ARBA" id="ARBA00022692"/>
    </source>
</evidence>
<dbReference type="PROSITE" id="PS51387">
    <property type="entry name" value="FAD_PCMH"/>
    <property type="match status" value="1"/>
</dbReference>
<dbReference type="InterPro" id="IPR006094">
    <property type="entry name" value="Oxid_FAD_bind_N"/>
</dbReference>
<evidence type="ECO:0000256" key="7">
    <source>
        <dbReference type="SAM" id="Phobius"/>
    </source>
</evidence>
<evidence type="ECO:0000313" key="9">
    <source>
        <dbReference type="EMBL" id="CAG8195890.1"/>
    </source>
</evidence>
<name>A0A9W4I1M7_PENOL</name>
<evidence type="ECO:0000256" key="4">
    <source>
        <dbReference type="ARBA" id="ARBA00022989"/>
    </source>
</evidence>
<dbReference type="InterPro" id="IPR036318">
    <property type="entry name" value="FAD-bd_PCMH-like_sf"/>
</dbReference>
<dbReference type="PANTHER" id="PTHR10801:SF0">
    <property type="entry name" value="DELTA(24)-STEROL REDUCTASE"/>
    <property type="match status" value="1"/>
</dbReference>
<evidence type="ECO:0000256" key="5">
    <source>
        <dbReference type="ARBA" id="ARBA00023002"/>
    </source>
</evidence>
<dbReference type="Pfam" id="PF01565">
    <property type="entry name" value="FAD_binding_4"/>
    <property type="match status" value="1"/>
</dbReference>
<keyword evidence="5" id="KW-0560">Oxidoreductase</keyword>
<proteinExistence type="predicted"/>
<dbReference type="InterPro" id="IPR016169">
    <property type="entry name" value="FAD-bd_PCMH_sub2"/>
</dbReference>
<dbReference type="Proteomes" id="UP001153618">
    <property type="component" value="Unassembled WGS sequence"/>
</dbReference>
<protein>
    <recommendedName>
        <fullName evidence="2">Delta(24)-sterol reductase</fullName>
        <ecNumber evidence="2">1.3.1.72</ecNumber>
    </recommendedName>
</protein>
<evidence type="ECO:0000259" key="8">
    <source>
        <dbReference type="PROSITE" id="PS51387"/>
    </source>
</evidence>
<dbReference type="GO" id="GO:0050614">
    <property type="term" value="F:Delta24-sterol reductase activity"/>
    <property type="evidence" value="ECO:0007669"/>
    <property type="project" value="UniProtKB-EC"/>
</dbReference>
<reference evidence="9" key="1">
    <citation type="submission" date="2021-07" db="EMBL/GenBank/DDBJ databases">
        <authorList>
            <person name="Branca A.L. A."/>
        </authorList>
    </citation>
    <scope>NUCLEOTIDE SEQUENCE</scope>
</reference>